<organism evidence="4 5">
    <name type="scientific">Pseudooceanicola nitratireducens</name>
    <dbReference type="NCBI Taxonomy" id="517719"/>
    <lineage>
        <taxon>Bacteria</taxon>
        <taxon>Pseudomonadati</taxon>
        <taxon>Pseudomonadota</taxon>
        <taxon>Alphaproteobacteria</taxon>
        <taxon>Rhodobacterales</taxon>
        <taxon>Paracoccaceae</taxon>
        <taxon>Pseudooceanicola</taxon>
    </lineage>
</organism>
<dbReference type="InterPro" id="IPR050268">
    <property type="entry name" value="NADH-dep_flavin_reductase"/>
</dbReference>
<proteinExistence type="inferred from homology"/>
<dbReference type="InterPro" id="IPR002563">
    <property type="entry name" value="Flavin_Rdtase-like_dom"/>
</dbReference>
<accession>A0A1I1MW68</accession>
<keyword evidence="5" id="KW-1185">Reference proteome</keyword>
<protein>
    <submittedName>
        <fullName evidence="4">Flavin reductase (NADH)</fullName>
    </submittedName>
</protein>
<sequence length="174" mass="18515">MTDTTISIAAPSPASQRFVDEYKTAMRHVASQVAIVTYGRGEDRGGITCTAICSASTEPPALVVCINRSSPARDGIARAGAFAVNHLTDEQSEIARAFSQSSQVAAPFDLGQWSTGSEGAPILAQATANFECRIDQCIEIGGHTMFIGWVVAVQTAPGSTLLYRDGFFRRLAQE</sequence>
<name>A0A1I1MW68_9RHOB</name>
<evidence type="ECO:0000313" key="4">
    <source>
        <dbReference type="EMBL" id="SFC89657.1"/>
    </source>
</evidence>
<feature type="domain" description="Flavin reductase like" evidence="3">
    <location>
        <begin position="26"/>
        <end position="170"/>
    </location>
</feature>
<dbReference type="PANTHER" id="PTHR30466:SF11">
    <property type="entry name" value="FLAVIN-DEPENDENT MONOOXYGENASE, REDUCTASE SUBUNIT HSAB"/>
    <property type="match status" value="1"/>
</dbReference>
<evidence type="ECO:0000256" key="1">
    <source>
        <dbReference type="ARBA" id="ARBA00008898"/>
    </source>
</evidence>
<gene>
    <name evidence="4" type="ORF">SAMN05421762_2636</name>
</gene>
<dbReference type="SMART" id="SM00903">
    <property type="entry name" value="Flavin_Reduct"/>
    <property type="match status" value="1"/>
</dbReference>
<dbReference type="Proteomes" id="UP000231644">
    <property type="component" value="Unassembled WGS sequence"/>
</dbReference>
<dbReference type="Pfam" id="PF01613">
    <property type="entry name" value="Flavin_Reduct"/>
    <property type="match status" value="1"/>
</dbReference>
<dbReference type="SUPFAM" id="SSF50475">
    <property type="entry name" value="FMN-binding split barrel"/>
    <property type="match status" value="1"/>
</dbReference>
<evidence type="ECO:0000259" key="3">
    <source>
        <dbReference type="SMART" id="SM00903"/>
    </source>
</evidence>
<dbReference type="AlphaFoldDB" id="A0A1I1MW68"/>
<dbReference type="Gene3D" id="2.30.110.10">
    <property type="entry name" value="Electron Transport, Fmn-binding Protein, Chain A"/>
    <property type="match status" value="1"/>
</dbReference>
<dbReference type="GO" id="GO:0010181">
    <property type="term" value="F:FMN binding"/>
    <property type="evidence" value="ECO:0007669"/>
    <property type="project" value="InterPro"/>
</dbReference>
<dbReference type="EMBL" id="FOLX01000001">
    <property type="protein sequence ID" value="SFC89657.1"/>
    <property type="molecule type" value="Genomic_DNA"/>
</dbReference>
<dbReference type="PANTHER" id="PTHR30466">
    <property type="entry name" value="FLAVIN REDUCTASE"/>
    <property type="match status" value="1"/>
</dbReference>
<evidence type="ECO:0000256" key="2">
    <source>
        <dbReference type="ARBA" id="ARBA00023002"/>
    </source>
</evidence>
<keyword evidence="2" id="KW-0560">Oxidoreductase</keyword>
<dbReference type="GO" id="GO:0042602">
    <property type="term" value="F:riboflavin reductase (NADPH) activity"/>
    <property type="evidence" value="ECO:0007669"/>
    <property type="project" value="TreeGrafter"/>
</dbReference>
<dbReference type="RefSeq" id="WP_093447248.1">
    <property type="nucleotide sequence ID" value="NZ_FNZG01000001.1"/>
</dbReference>
<reference evidence="4 5" key="1">
    <citation type="submission" date="2016-10" db="EMBL/GenBank/DDBJ databases">
        <authorList>
            <person name="de Groot N.N."/>
        </authorList>
    </citation>
    <scope>NUCLEOTIDE SEQUENCE [LARGE SCALE GENOMIC DNA]</scope>
    <source>
        <strain evidence="4 5">DSM 29619</strain>
    </source>
</reference>
<comment type="similarity">
    <text evidence="1">Belongs to the non-flavoprotein flavin reductase family.</text>
</comment>
<evidence type="ECO:0000313" key="5">
    <source>
        <dbReference type="Proteomes" id="UP000231644"/>
    </source>
</evidence>
<dbReference type="OrthoDB" id="9789254at2"/>
<dbReference type="InterPro" id="IPR012349">
    <property type="entry name" value="Split_barrel_FMN-bd"/>
</dbReference>
<dbReference type="STRING" id="517719.SAMN05421762_2636"/>